<keyword evidence="2" id="KW-1185">Reference proteome</keyword>
<proteinExistence type="predicted"/>
<dbReference type="Proteomes" id="UP000701853">
    <property type="component" value="Chromosome 12"/>
</dbReference>
<dbReference type="OrthoDB" id="1669448at2759"/>
<comment type="caution">
    <text evidence="1">The sequence shown here is derived from an EMBL/GenBank/DDBJ whole genome shotgun (WGS) entry which is preliminary data.</text>
</comment>
<evidence type="ECO:0000313" key="1">
    <source>
        <dbReference type="EMBL" id="KAG8475827.1"/>
    </source>
</evidence>
<sequence length="165" mass="18268">MASLPSSPPAPSPPSISASCSESSVTLATALLPPQAQVVATAENGTLNVDDQKPQIANHFAVLDNPENIEKYKKFEADYTRRLMAKYFSKKNFYGGNVFDEKTTIDSETILSSRYDQISFNMSSIEKWLVLNNFVYRWPCTRSFADPMNAFKDPNNGGSNAEALK</sequence>
<protein>
    <submittedName>
        <fullName evidence="1">Uncharacterized protein</fullName>
    </submittedName>
</protein>
<gene>
    <name evidence="1" type="ORF">CXB51_032765</name>
</gene>
<name>A0A8J5Y8E4_9ROSI</name>
<dbReference type="PANTHER" id="PTHR36078">
    <property type="entry name" value="BNACNNG21220D PROTEIN"/>
    <property type="match status" value="1"/>
</dbReference>
<accession>A0A8J5Y8E4</accession>
<evidence type="ECO:0000313" key="2">
    <source>
        <dbReference type="Proteomes" id="UP000701853"/>
    </source>
</evidence>
<organism evidence="1 2">
    <name type="scientific">Gossypium anomalum</name>
    <dbReference type="NCBI Taxonomy" id="47600"/>
    <lineage>
        <taxon>Eukaryota</taxon>
        <taxon>Viridiplantae</taxon>
        <taxon>Streptophyta</taxon>
        <taxon>Embryophyta</taxon>
        <taxon>Tracheophyta</taxon>
        <taxon>Spermatophyta</taxon>
        <taxon>Magnoliopsida</taxon>
        <taxon>eudicotyledons</taxon>
        <taxon>Gunneridae</taxon>
        <taxon>Pentapetalae</taxon>
        <taxon>rosids</taxon>
        <taxon>malvids</taxon>
        <taxon>Malvales</taxon>
        <taxon>Malvaceae</taxon>
        <taxon>Malvoideae</taxon>
        <taxon>Gossypium</taxon>
    </lineage>
</organism>
<dbReference type="AlphaFoldDB" id="A0A8J5Y8E4"/>
<dbReference type="PANTHER" id="PTHR36078:SF2">
    <property type="entry name" value="OS09G0473966 PROTEIN"/>
    <property type="match status" value="1"/>
</dbReference>
<reference evidence="1 2" key="1">
    <citation type="journal article" date="2021" name="bioRxiv">
        <title>The Gossypium anomalum genome as a resource for cotton improvement and evolutionary analysis of hybrid incompatibility.</title>
        <authorList>
            <person name="Grover C.E."/>
            <person name="Yuan D."/>
            <person name="Arick M.A."/>
            <person name="Miller E.R."/>
            <person name="Hu G."/>
            <person name="Peterson D.G."/>
            <person name="Wendel J.F."/>
            <person name="Udall J.A."/>
        </authorList>
    </citation>
    <scope>NUCLEOTIDE SEQUENCE [LARGE SCALE GENOMIC DNA]</scope>
    <source>
        <strain evidence="1">JFW-Udall</strain>
        <tissue evidence="1">Leaf</tissue>
    </source>
</reference>
<dbReference type="EMBL" id="JAHUZN010000012">
    <property type="protein sequence ID" value="KAG8475827.1"/>
    <property type="molecule type" value="Genomic_DNA"/>
</dbReference>